<comment type="caution">
    <text evidence="1">The sequence shown here is derived from an EMBL/GenBank/DDBJ whole genome shotgun (WGS) entry which is preliminary data.</text>
</comment>
<dbReference type="AlphaFoldDB" id="A0A6G1DSU2"/>
<sequence length="69" mass="7911">MLLDSTERTKNQGRSELRLSACGISLREKTKLKKKIKDPVMMNIPTKWPTQTTSTFAHTLDQQSMEDDT</sequence>
<proteinExistence type="predicted"/>
<dbReference type="EMBL" id="SPHZ02000006">
    <property type="protein sequence ID" value="KAF0915461.1"/>
    <property type="molecule type" value="Genomic_DNA"/>
</dbReference>
<dbReference type="Proteomes" id="UP000479710">
    <property type="component" value="Unassembled WGS sequence"/>
</dbReference>
<accession>A0A6G1DSU2</accession>
<organism evidence="1 2">
    <name type="scientific">Oryza meyeriana var. granulata</name>
    <dbReference type="NCBI Taxonomy" id="110450"/>
    <lineage>
        <taxon>Eukaryota</taxon>
        <taxon>Viridiplantae</taxon>
        <taxon>Streptophyta</taxon>
        <taxon>Embryophyta</taxon>
        <taxon>Tracheophyta</taxon>
        <taxon>Spermatophyta</taxon>
        <taxon>Magnoliopsida</taxon>
        <taxon>Liliopsida</taxon>
        <taxon>Poales</taxon>
        <taxon>Poaceae</taxon>
        <taxon>BOP clade</taxon>
        <taxon>Oryzoideae</taxon>
        <taxon>Oryzeae</taxon>
        <taxon>Oryzinae</taxon>
        <taxon>Oryza</taxon>
        <taxon>Oryza meyeriana</taxon>
    </lineage>
</organism>
<keyword evidence="2" id="KW-1185">Reference proteome</keyword>
<evidence type="ECO:0000313" key="2">
    <source>
        <dbReference type="Proteomes" id="UP000479710"/>
    </source>
</evidence>
<name>A0A6G1DSU2_9ORYZ</name>
<evidence type="ECO:0000313" key="1">
    <source>
        <dbReference type="EMBL" id="KAF0915461.1"/>
    </source>
</evidence>
<reference evidence="1 2" key="1">
    <citation type="submission" date="2019-11" db="EMBL/GenBank/DDBJ databases">
        <title>Whole genome sequence of Oryza granulata.</title>
        <authorList>
            <person name="Li W."/>
        </authorList>
    </citation>
    <scope>NUCLEOTIDE SEQUENCE [LARGE SCALE GENOMIC DNA]</scope>
    <source>
        <strain evidence="2">cv. Menghai</strain>
        <tissue evidence="1">Leaf</tissue>
    </source>
</reference>
<protein>
    <submittedName>
        <fullName evidence="1">Uncharacterized protein</fullName>
    </submittedName>
</protein>
<gene>
    <name evidence="1" type="ORF">E2562_036324</name>
</gene>